<feature type="domain" description="Mycothiol-dependent maleylpyruvate isomerase metal-binding" evidence="1">
    <location>
        <begin position="18"/>
        <end position="139"/>
    </location>
</feature>
<dbReference type="Pfam" id="PF11716">
    <property type="entry name" value="MDMPI_N"/>
    <property type="match status" value="1"/>
</dbReference>
<dbReference type="Proteomes" id="UP001597097">
    <property type="component" value="Unassembled WGS sequence"/>
</dbReference>
<dbReference type="RefSeq" id="WP_246654426.1">
    <property type="nucleotide sequence ID" value="NZ_JAHKRM010000040.1"/>
</dbReference>
<proteinExistence type="predicted"/>
<organism evidence="2 3">
    <name type="scientific">Nonomuraea guangzhouensis</name>
    <dbReference type="NCBI Taxonomy" id="1291555"/>
    <lineage>
        <taxon>Bacteria</taxon>
        <taxon>Bacillati</taxon>
        <taxon>Actinomycetota</taxon>
        <taxon>Actinomycetes</taxon>
        <taxon>Streptosporangiales</taxon>
        <taxon>Streptosporangiaceae</taxon>
        <taxon>Nonomuraea</taxon>
    </lineage>
</organism>
<comment type="caution">
    <text evidence="2">The sequence shown here is derived from an EMBL/GenBank/DDBJ whole genome shotgun (WGS) entry which is preliminary data.</text>
</comment>
<gene>
    <name evidence="2" type="ORF">ACFSJ0_12015</name>
</gene>
<accession>A0ABW4G4T6</accession>
<protein>
    <submittedName>
        <fullName evidence="2">Maleylpyruvate isomerase N-terminal domain-containing protein</fullName>
    </submittedName>
</protein>
<evidence type="ECO:0000313" key="2">
    <source>
        <dbReference type="EMBL" id="MFD1537767.1"/>
    </source>
</evidence>
<dbReference type="GO" id="GO:0016853">
    <property type="term" value="F:isomerase activity"/>
    <property type="evidence" value="ECO:0007669"/>
    <property type="project" value="UniProtKB-KW"/>
</dbReference>
<evidence type="ECO:0000313" key="3">
    <source>
        <dbReference type="Proteomes" id="UP001597097"/>
    </source>
</evidence>
<keyword evidence="2" id="KW-0413">Isomerase</keyword>
<dbReference type="InterPro" id="IPR024344">
    <property type="entry name" value="MDMPI_metal-binding"/>
</dbReference>
<evidence type="ECO:0000259" key="1">
    <source>
        <dbReference type="Pfam" id="PF11716"/>
    </source>
</evidence>
<reference evidence="3" key="1">
    <citation type="journal article" date="2019" name="Int. J. Syst. Evol. Microbiol.">
        <title>The Global Catalogue of Microorganisms (GCM) 10K type strain sequencing project: providing services to taxonomists for standard genome sequencing and annotation.</title>
        <authorList>
            <consortium name="The Broad Institute Genomics Platform"/>
            <consortium name="The Broad Institute Genome Sequencing Center for Infectious Disease"/>
            <person name="Wu L."/>
            <person name="Ma J."/>
        </authorList>
    </citation>
    <scope>NUCLEOTIDE SEQUENCE [LARGE SCALE GENOMIC DNA]</scope>
    <source>
        <strain evidence="3">CGMCC 1.15399</strain>
    </source>
</reference>
<dbReference type="SUPFAM" id="SSF109854">
    <property type="entry name" value="DinB/YfiT-like putative metalloenzymes"/>
    <property type="match status" value="1"/>
</dbReference>
<dbReference type="InterPro" id="IPR034660">
    <property type="entry name" value="DinB/YfiT-like"/>
</dbReference>
<keyword evidence="3" id="KW-1185">Reference proteome</keyword>
<name>A0ABW4G4T6_9ACTN</name>
<sequence length="200" mass="21645">MNVQHLMSATSWAALVLEAADETTAILEKGADQDWTRNAAGLEWTCRSTLDHLALGVVGYAGLLIARPADRYITLFASLDPQAPISDCLEGIRIAANILASAVREADGAVRAWHPWGDSDGPGFAAMGVVELLVHGMDISRGLGLDWRPPEHLCGPAVRRLFPKAPDSGDATETLLWCTGRADLPGHGRRDRWQWDGTVR</sequence>
<dbReference type="EMBL" id="JBHUCM010000012">
    <property type="protein sequence ID" value="MFD1537767.1"/>
    <property type="molecule type" value="Genomic_DNA"/>
</dbReference>